<dbReference type="GO" id="GO:0000978">
    <property type="term" value="F:RNA polymerase II cis-regulatory region sequence-specific DNA binding"/>
    <property type="evidence" value="ECO:0007669"/>
    <property type="project" value="TreeGrafter"/>
</dbReference>
<dbReference type="Pfam" id="PF13921">
    <property type="entry name" value="Myb_DNA-bind_6"/>
    <property type="match status" value="1"/>
</dbReference>
<dbReference type="Gene3D" id="1.10.10.60">
    <property type="entry name" value="Homeodomain-like"/>
    <property type="match status" value="2"/>
</dbReference>
<dbReference type="PANTHER" id="PTHR45614:SF232">
    <property type="entry name" value="TRANSCRIPTION FACTOR MYB3R-2"/>
    <property type="match status" value="1"/>
</dbReference>
<feature type="domain" description="HTH myb-type" evidence="5">
    <location>
        <begin position="88"/>
        <end position="138"/>
    </location>
</feature>
<accession>A0AAU9JU43</accession>
<evidence type="ECO:0000256" key="2">
    <source>
        <dbReference type="ARBA" id="ARBA00023125"/>
    </source>
</evidence>
<dbReference type="SMART" id="SM00717">
    <property type="entry name" value="SANT"/>
    <property type="match status" value="2"/>
</dbReference>
<dbReference type="InterPro" id="IPR009057">
    <property type="entry name" value="Homeodomain-like_sf"/>
</dbReference>
<dbReference type="PROSITE" id="PS51294">
    <property type="entry name" value="HTH_MYB"/>
    <property type="match status" value="2"/>
</dbReference>
<evidence type="ECO:0000256" key="1">
    <source>
        <dbReference type="ARBA" id="ARBA00022737"/>
    </source>
</evidence>
<evidence type="ECO:0000259" key="5">
    <source>
        <dbReference type="PROSITE" id="PS51294"/>
    </source>
</evidence>
<evidence type="ECO:0008006" key="8">
    <source>
        <dbReference type="Google" id="ProtNLM"/>
    </source>
</evidence>
<protein>
    <recommendedName>
        <fullName evidence="8">Myb-like DNA-binding domain containing protein</fullName>
    </recommendedName>
</protein>
<dbReference type="InterPro" id="IPR001005">
    <property type="entry name" value="SANT/Myb"/>
</dbReference>
<organism evidence="6 7">
    <name type="scientific">Blepharisma stoltei</name>
    <dbReference type="NCBI Taxonomy" id="1481888"/>
    <lineage>
        <taxon>Eukaryota</taxon>
        <taxon>Sar</taxon>
        <taxon>Alveolata</taxon>
        <taxon>Ciliophora</taxon>
        <taxon>Postciliodesmatophora</taxon>
        <taxon>Heterotrichea</taxon>
        <taxon>Heterotrichida</taxon>
        <taxon>Blepharismidae</taxon>
        <taxon>Blepharisma</taxon>
    </lineage>
</organism>
<evidence type="ECO:0000313" key="7">
    <source>
        <dbReference type="Proteomes" id="UP001162131"/>
    </source>
</evidence>
<gene>
    <name evidence="6" type="ORF">BSTOLATCC_MIC52182</name>
</gene>
<sequence>MRHKRSSHSKPRRSKTDSLNSLPQKDKLGKRRPWTPKEDDAIQRLVHENGTKQWTVISEKLNQLFSFPGRTGKQCRERWHNHLNPGINKDDWSLEEELILFENHEGLGNKWAEISKFLPGRTDNSIKNHFYSTLRKQYRRLKGSDGTREQLRKHDKQLTMSILAALHKKNRQKRANSFAKAKEEFYGNDENMIESPPSLPDLPLEETDFIITGHQIPLPPPVSPVYFEEAPVEFVWTDDPFISDEVFLMPYNSQDELFM</sequence>
<keyword evidence="7" id="KW-1185">Reference proteome</keyword>
<dbReference type="AlphaFoldDB" id="A0AAU9JU43"/>
<evidence type="ECO:0000256" key="3">
    <source>
        <dbReference type="SAM" id="MobiDB-lite"/>
    </source>
</evidence>
<keyword evidence="1" id="KW-0677">Repeat</keyword>
<dbReference type="PANTHER" id="PTHR45614">
    <property type="entry name" value="MYB PROTEIN-RELATED"/>
    <property type="match status" value="1"/>
</dbReference>
<evidence type="ECO:0000259" key="4">
    <source>
        <dbReference type="PROSITE" id="PS50090"/>
    </source>
</evidence>
<reference evidence="6" key="1">
    <citation type="submission" date="2021-09" db="EMBL/GenBank/DDBJ databases">
        <authorList>
            <consortium name="AG Swart"/>
            <person name="Singh M."/>
            <person name="Singh A."/>
            <person name="Seah K."/>
            <person name="Emmerich C."/>
        </authorList>
    </citation>
    <scope>NUCLEOTIDE SEQUENCE</scope>
    <source>
        <strain evidence="6">ATCC30299</strain>
    </source>
</reference>
<dbReference type="FunFam" id="1.10.10.60:FF:000010">
    <property type="entry name" value="Transcriptional activator Myb isoform A"/>
    <property type="match status" value="1"/>
</dbReference>
<feature type="domain" description="Myb-like" evidence="4">
    <location>
        <begin position="84"/>
        <end position="134"/>
    </location>
</feature>
<feature type="compositionally biased region" description="Basic residues" evidence="3">
    <location>
        <begin position="1"/>
        <end position="13"/>
    </location>
</feature>
<dbReference type="GO" id="GO:0000981">
    <property type="term" value="F:DNA-binding transcription factor activity, RNA polymerase II-specific"/>
    <property type="evidence" value="ECO:0007669"/>
    <property type="project" value="TreeGrafter"/>
</dbReference>
<dbReference type="Proteomes" id="UP001162131">
    <property type="component" value="Unassembled WGS sequence"/>
</dbReference>
<dbReference type="InterPro" id="IPR017930">
    <property type="entry name" value="Myb_dom"/>
</dbReference>
<name>A0AAU9JU43_9CILI</name>
<dbReference type="PROSITE" id="PS50090">
    <property type="entry name" value="MYB_LIKE"/>
    <property type="match status" value="2"/>
</dbReference>
<dbReference type="EMBL" id="CAJZBQ010000052">
    <property type="protein sequence ID" value="CAG9330768.1"/>
    <property type="molecule type" value="Genomic_DNA"/>
</dbReference>
<feature type="region of interest" description="Disordered" evidence="3">
    <location>
        <begin position="1"/>
        <end position="39"/>
    </location>
</feature>
<keyword evidence="2" id="KW-0238">DNA-binding</keyword>
<comment type="caution">
    <text evidence="6">The sequence shown here is derived from an EMBL/GenBank/DDBJ whole genome shotgun (WGS) entry which is preliminary data.</text>
</comment>
<dbReference type="InterPro" id="IPR050560">
    <property type="entry name" value="MYB_TF"/>
</dbReference>
<dbReference type="CDD" id="cd00167">
    <property type="entry name" value="SANT"/>
    <property type="match status" value="2"/>
</dbReference>
<feature type="domain" description="Myb-like" evidence="4">
    <location>
        <begin position="30"/>
        <end position="83"/>
    </location>
</feature>
<dbReference type="GO" id="GO:0005634">
    <property type="term" value="C:nucleus"/>
    <property type="evidence" value="ECO:0007669"/>
    <property type="project" value="TreeGrafter"/>
</dbReference>
<dbReference type="SUPFAM" id="SSF46689">
    <property type="entry name" value="Homeodomain-like"/>
    <property type="match status" value="1"/>
</dbReference>
<feature type="domain" description="HTH myb-type" evidence="5">
    <location>
        <begin position="30"/>
        <end position="87"/>
    </location>
</feature>
<evidence type="ECO:0000313" key="6">
    <source>
        <dbReference type="EMBL" id="CAG9330768.1"/>
    </source>
</evidence>
<proteinExistence type="predicted"/>